<evidence type="ECO:0000256" key="3">
    <source>
        <dbReference type="ARBA" id="ARBA00023315"/>
    </source>
</evidence>
<reference evidence="4" key="1">
    <citation type="submission" date="2022-04" db="EMBL/GenBank/DDBJ databases">
        <title>Carnegiea gigantea Genome sequencing and assembly v2.</title>
        <authorList>
            <person name="Copetti D."/>
            <person name="Sanderson M.J."/>
            <person name="Burquez A."/>
            <person name="Wojciechowski M.F."/>
        </authorList>
    </citation>
    <scope>NUCLEOTIDE SEQUENCE</scope>
    <source>
        <strain evidence="4">SGP5-SGP5p</strain>
        <tissue evidence="4">Aerial part</tissue>
    </source>
</reference>
<keyword evidence="2" id="KW-0808">Transferase</keyword>
<dbReference type="OrthoDB" id="671439at2759"/>
<dbReference type="EMBL" id="JAKOGI010000267">
    <property type="protein sequence ID" value="KAJ8438136.1"/>
    <property type="molecule type" value="Genomic_DNA"/>
</dbReference>
<dbReference type="PANTHER" id="PTHR31642">
    <property type="entry name" value="TRICHOTHECENE 3-O-ACETYLTRANSFERASE"/>
    <property type="match status" value="1"/>
</dbReference>
<protein>
    <submittedName>
        <fullName evidence="4">Uncharacterized protein</fullName>
    </submittedName>
</protein>
<dbReference type="AlphaFoldDB" id="A0A9Q1QE28"/>
<dbReference type="PANTHER" id="PTHR31642:SF11">
    <property type="entry name" value="SHIKIMATE O-HYDROXYCINNAMOYLTRANSFERASE"/>
    <property type="match status" value="1"/>
</dbReference>
<evidence type="ECO:0000256" key="2">
    <source>
        <dbReference type="ARBA" id="ARBA00022679"/>
    </source>
</evidence>
<evidence type="ECO:0000313" key="4">
    <source>
        <dbReference type="EMBL" id="KAJ8438136.1"/>
    </source>
</evidence>
<dbReference type="Proteomes" id="UP001153076">
    <property type="component" value="Unassembled WGS sequence"/>
</dbReference>
<keyword evidence="3" id="KW-0012">Acyltransferase</keyword>
<comment type="similarity">
    <text evidence="1">Belongs to the plant acyltransferase family.</text>
</comment>
<dbReference type="GO" id="GO:0016747">
    <property type="term" value="F:acyltransferase activity, transferring groups other than amino-acyl groups"/>
    <property type="evidence" value="ECO:0007669"/>
    <property type="project" value="TreeGrafter"/>
</dbReference>
<gene>
    <name evidence="4" type="ORF">Cgig2_033015</name>
</gene>
<dbReference type="Pfam" id="PF02458">
    <property type="entry name" value="Transferase"/>
    <property type="match status" value="1"/>
</dbReference>
<sequence length="413" mass="45779">MSMMKEVKVKQSCIVRPAKETPKGSLWLSGLDIVIREPYTHTPSVFIYCPKQDYDNPSNFFDFSIMKDALSQALVYFYPIAGRLRKNENTGRLEIDCNGEGALFIEAETQLSLDDFGEYFTPNAEFREVVIPPCDYSGGCGGVTIGLAQNHQVGDGSSFIHFLVSWGRLVQGLDLAVLPHIERSNHLAPRDVSKLNTLIETATTASAANFTKDQLSALRLKACSGEGANYMLTTYAILAGHVWSCSFKARGLSDDQDVKVYIPTDGRLRFNLPQGYFGNGIFSTACVAKAGYAAWKPLWYAASKIREAVRRMNDEEYLRSAIDYLESEADPTAVVRGAPVSVCPNVSINSWAKLPDYQADFGCGQPMFVGHGGIRSEGQLFILQSRERDGSLLVASKLFTVHMAQFLKYWSEF</sequence>
<organism evidence="4 5">
    <name type="scientific">Carnegiea gigantea</name>
    <dbReference type="NCBI Taxonomy" id="171969"/>
    <lineage>
        <taxon>Eukaryota</taxon>
        <taxon>Viridiplantae</taxon>
        <taxon>Streptophyta</taxon>
        <taxon>Embryophyta</taxon>
        <taxon>Tracheophyta</taxon>
        <taxon>Spermatophyta</taxon>
        <taxon>Magnoliopsida</taxon>
        <taxon>eudicotyledons</taxon>
        <taxon>Gunneridae</taxon>
        <taxon>Pentapetalae</taxon>
        <taxon>Caryophyllales</taxon>
        <taxon>Cactineae</taxon>
        <taxon>Cactaceae</taxon>
        <taxon>Cactoideae</taxon>
        <taxon>Echinocereeae</taxon>
        <taxon>Carnegiea</taxon>
    </lineage>
</organism>
<dbReference type="InterPro" id="IPR023213">
    <property type="entry name" value="CAT-like_dom_sf"/>
</dbReference>
<evidence type="ECO:0000313" key="5">
    <source>
        <dbReference type="Proteomes" id="UP001153076"/>
    </source>
</evidence>
<proteinExistence type="inferred from homology"/>
<name>A0A9Q1QE28_9CARY</name>
<comment type="caution">
    <text evidence="4">The sequence shown here is derived from an EMBL/GenBank/DDBJ whole genome shotgun (WGS) entry which is preliminary data.</text>
</comment>
<evidence type="ECO:0000256" key="1">
    <source>
        <dbReference type="ARBA" id="ARBA00009861"/>
    </source>
</evidence>
<keyword evidence="5" id="KW-1185">Reference proteome</keyword>
<accession>A0A9Q1QE28</accession>
<dbReference type="Gene3D" id="3.30.559.10">
    <property type="entry name" value="Chloramphenicol acetyltransferase-like domain"/>
    <property type="match status" value="2"/>
</dbReference>
<dbReference type="InterPro" id="IPR050317">
    <property type="entry name" value="Plant_Fungal_Acyltransferase"/>
</dbReference>